<dbReference type="Proteomes" id="UP000265742">
    <property type="component" value="Unassembled WGS sequence"/>
</dbReference>
<sequence>MSASRDPHGLAGRRLVVAGVLGLLAGVLAAVPLGWQFGPVVTWLVGSVLYLSWTWIAIGPMDAATTRRRATREDPTVGTSHLVLIIAAVASLVGVALLMVASNHHQDLLAGVLGVLSVVASWTTIHTVYTLGYAAAYYSGKPGGIDFNQQEPPAYLDFAYVAFTLGMTYQVSDTTISDGVIRRMVLRQSLIAYLLGAVVIATTVNLVIALLG</sequence>
<dbReference type="EMBL" id="QXTG01000002">
    <property type="protein sequence ID" value="RIX28102.1"/>
    <property type="molecule type" value="Genomic_DNA"/>
</dbReference>
<dbReference type="AlphaFoldDB" id="A0A3A1TV49"/>
<feature type="transmembrane region" description="Helical" evidence="1">
    <location>
        <begin position="41"/>
        <end position="61"/>
    </location>
</feature>
<dbReference type="RefSeq" id="WP_119482412.1">
    <property type="nucleotide sequence ID" value="NZ_QXTG01000002.1"/>
</dbReference>
<protein>
    <submittedName>
        <fullName evidence="2">DUF1345 domain-containing protein</fullName>
    </submittedName>
</protein>
<evidence type="ECO:0000256" key="1">
    <source>
        <dbReference type="SAM" id="Phobius"/>
    </source>
</evidence>
<name>A0A3A1TV49_9MICO</name>
<gene>
    <name evidence="2" type="ORF">D1781_11495</name>
</gene>
<accession>A0A3A1TV49</accession>
<evidence type="ECO:0000313" key="3">
    <source>
        <dbReference type="Proteomes" id="UP000265742"/>
    </source>
</evidence>
<dbReference type="Pfam" id="PF07077">
    <property type="entry name" value="DUF1345"/>
    <property type="match status" value="1"/>
</dbReference>
<evidence type="ECO:0000313" key="2">
    <source>
        <dbReference type="EMBL" id="RIX28102.1"/>
    </source>
</evidence>
<keyword evidence="3" id="KW-1185">Reference proteome</keyword>
<dbReference type="OrthoDB" id="64737at2"/>
<organism evidence="2 3">
    <name type="scientific">Amnibacterium setariae</name>
    <dbReference type="NCBI Taxonomy" id="2306585"/>
    <lineage>
        <taxon>Bacteria</taxon>
        <taxon>Bacillati</taxon>
        <taxon>Actinomycetota</taxon>
        <taxon>Actinomycetes</taxon>
        <taxon>Micrococcales</taxon>
        <taxon>Microbacteriaceae</taxon>
        <taxon>Amnibacterium</taxon>
    </lineage>
</organism>
<reference evidence="3" key="1">
    <citation type="submission" date="2018-09" db="EMBL/GenBank/DDBJ databases">
        <authorList>
            <person name="Kim I."/>
        </authorList>
    </citation>
    <scope>NUCLEOTIDE SEQUENCE [LARGE SCALE GENOMIC DNA]</scope>
    <source>
        <strain evidence="3">DD4a</strain>
    </source>
</reference>
<feature type="transmembrane region" description="Helical" evidence="1">
    <location>
        <begin position="82"/>
        <end position="102"/>
    </location>
</feature>
<feature type="transmembrane region" description="Helical" evidence="1">
    <location>
        <begin position="15"/>
        <end position="35"/>
    </location>
</feature>
<proteinExistence type="predicted"/>
<keyword evidence="1" id="KW-0812">Transmembrane</keyword>
<feature type="transmembrane region" description="Helical" evidence="1">
    <location>
        <begin position="190"/>
        <end position="211"/>
    </location>
</feature>
<dbReference type="InterPro" id="IPR009781">
    <property type="entry name" value="DUF1345"/>
</dbReference>
<keyword evidence="1" id="KW-1133">Transmembrane helix</keyword>
<comment type="caution">
    <text evidence="2">The sequence shown here is derived from an EMBL/GenBank/DDBJ whole genome shotgun (WGS) entry which is preliminary data.</text>
</comment>
<feature type="transmembrane region" description="Helical" evidence="1">
    <location>
        <begin position="108"/>
        <end position="131"/>
    </location>
</feature>
<keyword evidence="1" id="KW-0472">Membrane</keyword>